<keyword evidence="4" id="KW-1185">Reference proteome</keyword>
<dbReference type="AlphaFoldDB" id="A0A839QIB7"/>
<dbReference type="SUPFAM" id="SSF47240">
    <property type="entry name" value="Ferritin-like"/>
    <property type="match status" value="1"/>
</dbReference>
<sequence>MAIHDDPSSPGTTRPRRRKGRAPLLTAGILVALLSAVAVTGGGMYLQRDTPEWQRFWGNTPVVVPDPAPTDDLGPLLADLRYMIAYPESSTNARTTAALQASVAMLEKHVELLTPGASAAAEADPRSAPATDAPVAALPPLSVSAFSTNLAKVGNNLLKAGIQAPEQEARRLSGSGIELILQARNIASAAGASAADIDGLPSPATNWPVDAQSSAVAGEEAPSTGASIGLSAQEGLPELTFGACPTTEQSASDAALDPAAGQSGLLLGQVIDAAYSMGYAYDVAGARRTGTLRTAAWDREKVLVGFASTLEGQVDASWNCAPLRQAAYQLPADARQNPLDAARSGEGQLALLLRDAAATQSGEARSFLLRTTWFQALQARQVTGIVPDFMRVQSTQESPETTMGSPTAPSQ</sequence>
<dbReference type="RefSeq" id="WP_183511340.1">
    <property type="nucleotide sequence ID" value="NZ_BAABGK010000002.1"/>
</dbReference>
<dbReference type="Gene3D" id="1.20.1260.10">
    <property type="match status" value="1"/>
</dbReference>
<gene>
    <name evidence="3" type="ORF">E9229_002339</name>
</gene>
<name>A0A839QIB7_9MICC</name>
<evidence type="ECO:0000313" key="4">
    <source>
        <dbReference type="Proteomes" id="UP000523000"/>
    </source>
</evidence>
<evidence type="ECO:0000256" key="1">
    <source>
        <dbReference type="SAM" id="MobiDB-lite"/>
    </source>
</evidence>
<keyword evidence="2" id="KW-1133">Transmembrane helix</keyword>
<proteinExistence type="predicted"/>
<dbReference type="EMBL" id="JACHVS010000001">
    <property type="protein sequence ID" value="MBB2996148.1"/>
    <property type="molecule type" value="Genomic_DNA"/>
</dbReference>
<evidence type="ECO:0000256" key="2">
    <source>
        <dbReference type="SAM" id="Phobius"/>
    </source>
</evidence>
<evidence type="ECO:0008006" key="5">
    <source>
        <dbReference type="Google" id="ProtNLM"/>
    </source>
</evidence>
<keyword evidence="2" id="KW-0812">Transmembrane</keyword>
<protein>
    <recommendedName>
        <fullName evidence="5">DUF4439 domain-containing protein</fullName>
    </recommendedName>
</protein>
<dbReference type="InterPro" id="IPR012347">
    <property type="entry name" value="Ferritin-like"/>
</dbReference>
<comment type="caution">
    <text evidence="3">The sequence shown here is derived from an EMBL/GenBank/DDBJ whole genome shotgun (WGS) entry which is preliminary data.</text>
</comment>
<feature type="region of interest" description="Disordered" evidence="1">
    <location>
        <begin position="1"/>
        <end position="20"/>
    </location>
</feature>
<accession>A0A839QIB7</accession>
<dbReference type="Proteomes" id="UP000523000">
    <property type="component" value="Unassembled WGS sequence"/>
</dbReference>
<keyword evidence="2" id="KW-0472">Membrane</keyword>
<reference evidence="3 4" key="1">
    <citation type="submission" date="2020-08" db="EMBL/GenBank/DDBJ databases">
        <title>Sequencing the genomes of 1000 actinobacteria strains.</title>
        <authorList>
            <person name="Klenk H.-P."/>
        </authorList>
    </citation>
    <scope>NUCLEOTIDE SEQUENCE [LARGE SCALE GENOMIC DNA]</scope>
    <source>
        <strain evidence="3 4">DSM 22826</strain>
    </source>
</reference>
<organism evidence="3 4">
    <name type="scientific">Paeniglutamicibacter cryotolerans</name>
    <dbReference type="NCBI Taxonomy" id="670079"/>
    <lineage>
        <taxon>Bacteria</taxon>
        <taxon>Bacillati</taxon>
        <taxon>Actinomycetota</taxon>
        <taxon>Actinomycetes</taxon>
        <taxon>Micrococcales</taxon>
        <taxon>Micrococcaceae</taxon>
        <taxon>Paeniglutamicibacter</taxon>
    </lineage>
</organism>
<evidence type="ECO:0000313" key="3">
    <source>
        <dbReference type="EMBL" id="MBB2996148.1"/>
    </source>
</evidence>
<dbReference type="InterPro" id="IPR009078">
    <property type="entry name" value="Ferritin-like_SF"/>
</dbReference>
<feature type="transmembrane region" description="Helical" evidence="2">
    <location>
        <begin position="24"/>
        <end position="46"/>
    </location>
</feature>